<feature type="domain" description="AAA+ ATPase" evidence="4">
    <location>
        <begin position="1"/>
        <end position="156"/>
    </location>
</feature>
<dbReference type="NCBIfam" id="NF010248">
    <property type="entry name" value="PRK13695.1"/>
    <property type="match status" value="1"/>
</dbReference>
<evidence type="ECO:0000313" key="5">
    <source>
        <dbReference type="EMBL" id="GAN33540.1"/>
    </source>
</evidence>
<protein>
    <submittedName>
        <fullName evidence="5">Nucleotide kinase</fullName>
    </submittedName>
</protein>
<keyword evidence="3" id="KW-0067">ATP-binding</keyword>
<reference evidence="6" key="1">
    <citation type="journal article" date="2015" name="Genome Announc.">
        <title>Draft Genome Sequence of an Anaerobic Ammonium-Oxidizing Bacterium, "Candidatus Brocadia sinica".</title>
        <authorList>
            <person name="Oshiki M."/>
            <person name="Shinyako-Hata K."/>
            <person name="Satoh H."/>
            <person name="Okabe S."/>
        </authorList>
    </citation>
    <scope>NUCLEOTIDE SEQUENCE [LARGE SCALE GENOMIC DNA]</scope>
    <source>
        <strain evidence="6">JPN1</strain>
    </source>
</reference>
<dbReference type="PANTHER" id="PTHR43146">
    <property type="entry name" value="CANCER-RELATED NUCLEOSIDE-TRIPHOSPHATASE"/>
    <property type="match status" value="1"/>
</dbReference>
<keyword evidence="6" id="KW-1185">Reference proteome</keyword>
<accession>A0ABQ0JXX1</accession>
<evidence type="ECO:0000259" key="4">
    <source>
        <dbReference type="SMART" id="SM00382"/>
    </source>
</evidence>
<dbReference type="RefSeq" id="WP_052563574.1">
    <property type="nucleotide sequence ID" value="NZ_BAFN01000001.1"/>
</dbReference>
<keyword evidence="5" id="KW-0418">Kinase</keyword>
<dbReference type="GO" id="GO:0016301">
    <property type="term" value="F:kinase activity"/>
    <property type="evidence" value="ECO:0007669"/>
    <property type="project" value="UniProtKB-KW"/>
</dbReference>
<dbReference type="InterPro" id="IPR027417">
    <property type="entry name" value="P-loop_NTPase"/>
</dbReference>
<dbReference type="HAMAP" id="MF_00796">
    <property type="entry name" value="NTPase_1"/>
    <property type="match status" value="1"/>
</dbReference>
<dbReference type="EMBL" id="BAFN01000001">
    <property type="protein sequence ID" value="GAN33540.1"/>
    <property type="molecule type" value="Genomic_DNA"/>
</dbReference>
<evidence type="ECO:0000313" key="6">
    <source>
        <dbReference type="Proteomes" id="UP000032309"/>
    </source>
</evidence>
<dbReference type="PANTHER" id="PTHR43146:SF1">
    <property type="entry name" value="CANCER-RELATED NUCLEOSIDE-TRIPHOSPHATASE"/>
    <property type="match status" value="1"/>
</dbReference>
<dbReference type="SMART" id="SM00382">
    <property type="entry name" value="AAA"/>
    <property type="match status" value="1"/>
</dbReference>
<name>A0ABQ0JXX1_9BACT</name>
<dbReference type="Pfam" id="PF03266">
    <property type="entry name" value="NTPase_1"/>
    <property type="match status" value="1"/>
</dbReference>
<dbReference type="InterPro" id="IPR003593">
    <property type="entry name" value="AAA+_ATPase"/>
</dbReference>
<evidence type="ECO:0000256" key="1">
    <source>
        <dbReference type="ARBA" id="ARBA00022741"/>
    </source>
</evidence>
<sequence>MKKHILLTGKPGIGKTSVVKKIIPFLGAKAGGFYTEEIRELDRRMGFRVVTLDGEDGVLAHVEFNSNNKVGKYRVDLDSFEKVAIPALERAMEHKSVIVIDEIGKMELFSMKFREMVRKILDSEKTLLCVIKENADTFTEGIKKRKDVTLVTVNYENRDTLPEVVFEMLKTVKKS</sequence>
<dbReference type="CDD" id="cd19482">
    <property type="entry name" value="RecA-like_Thep1"/>
    <property type="match status" value="1"/>
</dbReference>
<keyword evidence="5" id="KW-0808">Transferase</keyword>
<dbReference type="Gene3D" id="3.40.50.300">
    <property type="entry name" value="P-loop containing nucleotide triphosphate hydrolases"/>
    <property type="match status" value="1"/>
</dbReference>
<comment type="caution">
    <text evidence="5">The sequence shown here is derived from an EMBL/GenBank/DDBJ whole genome shotgun (WGS) entry which is preliminary data.</text>
</comment>
<evidence type="ECO:0000256" key="2">
    <source>
        <dbReference type="ARBA" id="ARBA00022801"/>
    </source>
</evidence>
<dbReference type="SUPFAM" id="SSF52540">
    <property type="entry name" value="P-loop containing nucleoside triphosphate hydrolases"/>
    <property type="match status" value="1"/>
</dbReference>
<proteinExistence type="inferred from homology"/>
<keyword evidence="2" id="KW-0378">Hydrolase</keyword>
<dbReference type="InterPro" id="IPR004948">
    <property type="entry name" value="Nuc-triphosphatase_THEP1"/>
</dbReference>
<dbReference type="Proteomes" id="UP000032309">
    <property type="component" value="Unassembled WGS sequence"/>
</dbReference>
<evidence type="ECO:0000256" key="3">
    <source>
        <dbReference type="ARBA" id="ARBA00022840"/>
    </source>
</evidence>
<organism evidence="5 6">
    <name type="scientific">Candidatus Brocadia sinica JPN1</name>
    <dbReference type="NCBI Taxonomy" id="1197129"/>
    <lineage>
        <taxon>Bacteria</taxon>
        <taxon>Pseudomonadati</taxon>
        <taxon>Planctomycetota</taxon>
        <taxon>Candidatus Brocadiia</taxon>
        <taxon>Candidatus Brocadiales</taxon>
        <taxon>Candidatus Brocadiaceae</taxon>
        <taxon>Candidatus Brocadia</taxon>
    </lineage>
</organism>
<gene>
    <name evidence="5" type="ORF">BROSI_A2065</name>
</gene>
<keyword evidence="1" id="KW-0547">Nucleotide-binding</keyword>